<keyword evidence="2" id="KW-1185">Reference proteome</keyword>
<gene>
    <name evidence="1" type="ORF">GCM10009851_35540</name>
</gene>
<evidence type="ECO:0000313" key="1">
    <source>
        <dbReference type="EMBL" id="GAA2246972.1"/>
    </source>
</evidence>
<proteinExistence type="predicted"/>
<dbReference type="Pfam" id="PF13450">
    <property type="entry name" value="NAD_binding_8"/>
    <property type="match status" value="1"/>
</dbReference>
<name>A0ABN3E253_9MICO</name>
<protein>
    <submittedName>
        <fullName evidence="1">NAD(P)/FAD-dependent oxidoreductase</fullName>
    </submittedName>
</protein>
<dbReference type="RefSeq" id="WP_259480882.1">
    <property type="nucleotide sequence ID" value="NZ_BAAAQY010000012.1"/>
</dbReference>
<dbReference type="PANTHER" id="PTHR10668:SF105">
    <property type="entry name" value="DEHYDROGENASE-RELATED"/>
    <property type="match status" value="1"/>
</dbReference>
<dbReference type="Gene3D" id="3.50.50.60">
    <property type="entry name" value="FAD/NAD(P)-binding domain"/>
    <property type="match status" value="1"/>
</dbReference>
<dbReference type="EMBL" id="BAAAQY010000012">
    <property type="protein sequence ID" value="GAA2246972.1"/>
    <property type="molecule type" value="Genomic_DNA"/>
</dbReference>
<evidence type="ECO:0000313" key="2">
    <source>
        <dbReference type="Proteomes" id="UP001500929"/>
    </source>
</evidence>
<sequence length="485" mass="50459">MRTDSAVDAVVVGAGPNGLAAAVTLARAGLAVRLYEREATAGGGARTAELTLPGFRHDVCSAVHPLALSSGFFRSFGLTRRIGFAVPEISYAHPLDGRRAGIAYRDLDRTADALGSDGRAWRGLFGPLVARADEVAQFTGSHLLRIPAHPLAAAWFGARSLELATPFRSVRFSGEVAPAMLAGIGAHAIQPIGGLAAAGAAFSLGVTAHARGWPVPLSGSQSIVDALVADLLAHGGELITGTPVGSLAELPPARAVLLDVSPKGLLGLDRDGRLPRRYRRALARFRYGPGAAKVDFALAEPVPWAVPELAAAGTLHLGGTRSAIAAAEAAVAAGRSSDDPYVLVAQPSAVDATRAPEGRHVLWAYTHVPHGSRADPTEAITRQIERFAPGFRDVVLASAARSAERLAEYDPNYVGGDIAAGAADLRQLVARPVLSLDPWRTPLRGVYLCSSSTPPGPGVHGLSGWYAARRALAREFGIEAPSLQP</sequence>
<accession>A0ABN3E253</accession>
<dbReference type="PRINTS" id="PR00411">
    <property type="entry name" value="PNDRDTASEI"/>
</dbReference>
<reference evidence="1 2" key="1">
    <citation type="journal article" date="2019" name="Int. J. Syst. Evol. Microbiol.">
        <title>The Global Catalogue of Microorganisms (GCM) 10K type strain sequencing project: providing services to taxonomists for standard genome sequencing and annotation.</title>
        <authorList>
            <consortium name="The Broad Institute Genomics Platform"/>
            <consortium name="The Broad Institute Genome Sequencing Center for Infectious Disease"/>
            <person name="Wu L."/>
            <person name="Ma J."/>
        </authorList>
    </citation>
    <scope>NUCLEOTIDE SEQUENCE [LARGE SCALE GENOMIC DNA]</scope>
    <source>
        <strain evidence="1 2">JCM 16117</strain>
    </source>
</reference>
<comment type="caution">
    <text evidence="1">The sequence shown here is derived from an EMBL/GenBank/DDBJ whole genome shotgun (WGS) entry which is preliminary data.</text>
</comment>
<dbReference type="Proteomes" id="UP001500929">
    <property type="component" value="Unassembled WGS sequence"/>
</dbReference>
<dbReference type="InterPro" id="IPR036188">
    <property type="entry name" value="FAD/NAD-bd_sf"/>
</dbReference>
<organism evidence="1 2">
    <name type="scientific">Herbiconiux moechotypicola</name>
    <dbReference type="NCBI Taxonomy" id="637393"/>
    <lineage>
        <taxon>Bacteria</taxon>
        <taxon>Bacillati</taxon>
        <taxon>Actinomycetota</taxon>
        <taxon>Actinomycetes</taxon>
        <taxon>Micrococcales</taxon>
        <taxon>Microbacteriaceae</taxon>
        <taxon>Herbiconiux</taxon>
    </lineage>
</organism>
<dbReference type="PANTHER" id="PTHR10668">
    <property type="entry name" value="PHYTOENE DEHYDROGENASE"/>
    <property type="match status" value="1"/>
</dbReference>
<dbReference type="SUPFAM" id="SSF51905">
    <property type="entry name" value="FAD/NAD(P)-binding domain"/>
    <property type="match status" value="1"/>
</dbReference>